<gene>
    <name evidence="1" type="ORF">ALC57_07828</name>
</gene>
<keyword evidence="2" id="KW-1185">Reference proteome</keyword>
<dbReference type="Proteomes" id="UP000078492">
    <property type="component" value="Unassembled WGS sequence"/>
</dbReference>
<sequence length="56" mass="5945">MSCYLCASSMPGGTVREVASPCIFRCKAIHVDEKQSSLSIVSLRLTGDSTHLLGTS</sequence>
<evidence type="ECO:0000313" key="2">
    <source>
        <dbReference type="Proteomes" id="UP000078492"/>
    </source>
</evidence>
<dbReference type="EMBL" id="KQ979685">
    <property type="protein sequence ID" value="KYN19783.1"/>
    <property type="molecule type" value="Genomic_DNA"/>
</dbReference>
<dbReference type="AlphaFoldDB" id="A0A195E3R1"/>
<protein>
    <submittedName>
        <fullName evidence="1">Uncharacterized protein</fullName>
    </submittedName>
</protein>
<name>A0A195E3R1_9HYME</name>
<proteinExistence type="predicted"/>
<reference evidence="1 2" key="1">
    <citation type="submission" date="2015-09" db="EMBL/GenBank/DDBJ databases">
        <title>Trachymyrmex cornetzi WGS genome.</title>
        <authorList>
            <person name="Nygaard S."/>
            <person name="Hu H."/>
            <person name="Boomsma J."/>
            <person name="Zhang G."/>
        </authorList>
    </citation>
    <scope>NUCLEOTIDE SEQUENCE [LARGE SCALE GENOMIC DNA]</scope>
    <source>
        <strain evidence="1">Tcor2-1</strain>
        <tissue evidence="1">Whole body</tissue>
    </source>
</reference>
<accession>A0A195E3R1</accession>
<organism evidence="1 2">
    <name type="scientific">Trachymyrmex cornetzi</name>
    <dbReference type="NCBI Taxonomy" id="471704"/>
    <lineage>
        <taxon>Eukaryota</taxon>
        <taxon>Metazoa</taxon>
        <taxon>Ecdysozoa</taxon>
        <taxon>Arthropoda</taxon>
        <taxon>Hexapoda</taxon>
        <taxon>Insecta</taxon>
        <taxon>Pterygota</taxon>
        <taxon>Neoptera</taxon>
        <taxon>Endopterygota</taxon>
        <taxon>Hymenoptera</taxon>
        <taxon>Apocrita</taxon>
        <taxon>Aculeata</taxon>
        <taxon>Formicoidea</taxon>
        <taxon>Formicidae</taxon>
        <taxon>Myrmicinae</taxon>
        <taxon>Trachymyrmex</taxon>
    </lineage>
</organism>
<evidence type="ECO:0000313" key="1">
    <source>
        <dbReference type="EMBL" id="KYN19783.1"/>
    </source>
</evidence>